<accession>A0AAE2BZW0</accession>
<dbReference type="AlphaFoldDB" id="A0AAE2BZW0"/>
<name>A0AAE2BZW0_9LAMI</name>
<feature type="compositionally biased region" description="Basic and acidic residues" evidence="1">
    <location>
        <begin position="167"/>
        <end position="225"/>
    </location>
</feature>
<feature type="compositionally biased region" description="Basic and acidic residues" evidence="1">
    <location>
        <begin position="86"/>
        <end position="144"/>
    </location>
</feature>
<feature type="region of interest" description="Disordered" evidence="1">
    <location>
        <begin position="82"/>
        <end position="225"/>
    </location>
</feature>
<feature type="region of interest" description="Disordered" evidence="1">
    <location>
        <begin position="1"/>
        <end position="56"/>
    </location>
</feature>
<proteinExistence type="predicted"/>
<evidence type="ECO:0000313" key="3">
    <source>
        <dbReference type="Proteomes" id="UP001289374"/>
    </source>
</evidence>
<keyword evidence="3" id="KW-1185">Reference proteome</keyword>
<protein>
    <submittedName>
        <fullName evidence="2">Uncharacterized protein</fullName>
    </submittedName>
</protein>
<gene>
    <name evidence="2" type="ORF">Sango_0757800</name>
</gene>
<comment type="caution">
    <text evidence="2">The sequence shown here is derived from an EMBL/GenBank/DDBJ whole genome shotgun (WGS) entry which is preliminary data.</text>
</comment>
<dbReference type="EMBL" id="JACGWL010000004">
    <property type="protein sequence ID" value="KAK4403892.1"/>
    <property type="molecule type" value="Genomic_DNA"/>
</dbReference>
<reference evidence="2" key="1">
    <citation type="submission" date="2020-06" db="EMBL/GenBank/DDBJ databases">
        <authorList>
            <person name="Li T."/>
            <person name="Hu X."/>
            <person name="Zhang T."/>
            <person name="Song X."/>
            <person name="Zhang H."/>
            <person name="Dai N."/>
            <person name="Sheng W."/>
            <person name="Hou X."/>
            <person name="Wei L."/>
        </authorList>
    </citation>
    <scope>NUCLEOTIDE SEQUENCE</scope>
    <source>
        <strain evidence="2">K16</strain>
        <tissue evidence="2">Leaf</tissue>
    </source>
</reference>
<evidence type="ECO:0000256" key="1">
    <source>
        <dbReference type="SAM" id="MobiDB-lite"/>
    </source>
</evidence>
<organism evidence="2 3">
    <name type="scientific">Sesamum angolense</name>
    <dbReference type="NCBI Taxonomy" id="2727404"/>
    <lineage>
        <taxon>Eukaryota</taxon>
        <taxon>Viridiplantae</taxon>
        <taxon>Streptophyta</taxon>
        <taxon>Embryophyta</taxon>
        <taxon>Tracheophyta</taxon>
        <taxon>Spermatophyta</taxon>
        <taxon>Magnoliopsida</taxon>
        <taxon>eudicotyledons</taxon>
        <taxon>Gunneridae</taxon>
        <taxon>Pentapetalae</taxon>
        <taxon>asterids</taxon>
        <taxon>lamiids</taxon>
        <taxon>Lamiales</taxon>
        <taxon>Pedaliaceae</taxon>
        <taxon>Sesamum</taxon>
    </lineage>
</organism>
<sequence length="225" mass="26130">MGSPERIRSSTKRESEEDVEVNIDSVKDDEDWDCDDKRKQRSSKSRKEGSGENLMDWIAVEEKEMKKKPEENTLDVLSTWYQDGETENKLDVAEKHGSRGYSRAEESERKKSTSKYSEHDTDVEKLSDRDSRDSVRRDNSREKGYGYAEHGRRRRWDEPDNIVKTVEYGEKSEVKSGKSTDPKLEGSSERERSDTLENESIDVRSRGFESMNDKGVKFHERGETS</sequence>
<evidence type="ECO:0000313" key="2">
    <source>
        <dbReference type="EMBL" id="KAK4403892.1"/>
    </source>
</evidence>
<dbReference type="Proteomes" id="UP001289374">
    <property type="component" value="Unassembled WGS sequence"/>
</dbReference>
<reference evidence="2" key="2">
    <citation type="journal article" date="2024" name="Plant">
        <title>Genomic evolution and insights into agronomic trait innovations of Sesamum species.</title>
        <authorList>
            <person name="Miao H."/>
            <person name="Wang L."/>
            <person name="Qu L."/>
            <person name="Liu H."/>
            <person name="Sun Y."/>
            <person name="Le M."/>
            <person name="Wang Q."/>
            <person name="Wei S."/>
            <person name="Zheng Y."/>
            <person name="Lin W."/>
            <person name="Duan Y."/>
            <person name="Cao H."/>
            <person name="Xiong S."/>
            <person name="Wang X."/>
            <person name="Wei L."/>
            <person name="Li C."/>
            <person name="Ma Q."/>
            <person name="Ju M."/>
            <person name="Zhao R."/>
            <person name="Li G."/>
            <person name="Mu C."/>
            <person name="Tian Q."/>
            <person name="Mei H."/>
            <person name="Zhang T."/>
            <person name="Gao T."/>
            <person name="Zhang H."/>
        </authorList>
    </citation>
    <scope>NUCLEOTIDE SEQUENCE</scope>
    <source>
        <strain evidence="2">K16</strain>
    </source>
</reference>
<feature type="compositionally biased region" description="Acidic residues" evidence="1">
    <location>
        <begin position="16"/>
        <end position="34"/>
    </location>
</feature>
<feature type="compositionally biased region" description="Basic and acidic residues" evidence="1">
    <location>
        <begin position="1"/>
        <end position="15"/>
    </location>
</feature>